<evidence type="ECO:0000313" key="5">
    <source>
        <dbReference type="EMBL" id="RXR17339.1"/>
    </source>
</evidence>
<reference evidence="6" key="1">
    <citation type="submission" date="2019-01" db="EMBL/GenBank/DDBJ databases">
        <title>Cytophagaceae bacterium strain CAR-16.</title>
        <authorList>
            <person name="Chen W.-M."/>
        </authorList>
    </citation>
    <scope>NUCLEOTIDE SEQUENCE [LARGE SCALE GENOMIC DNA]</scope>
    <source>
        <strain evidence="6">LLJ-11</strain>
    </source>
</reference>
<dbReference type="EMBL" id="SBKO01000005">
    <property type="protein sequence ID" value="RXR17339.1"/>
    <property type="molecule type" value="Genomic_DNA"/>
</dbReference>
<dbReference type="OrthoDB" id="6225685at2"/>
<keyword evidence="3" id="KW-0843">Virulence</keyword>
<name>A0A4Q1K154_9FLAO</name>
<dbReference type="RefSeq" id="WP_129436457.1">
    <property type="nucleotide sequence ID" value="NZ_SBKO01000005.1"/>
</dbReference>
<dbReference type="InterPro" id="IPR022385">
    <property type="entry name" value="Rhs_assc_core"/>
</dbReference>
<dbReference type="SUPFAM" id="SSF69318">
    <property type="entry name" value="Integrin alpha N-terminal domain"/>
    <property type="match status" value="1"/>
</dbReference>
<dbReference type="PANTHER" id="PTHR32305:SF15">
    <property type="entry name" value="PROTEIN RHSA-RELATED"/>
    <property type="match status" value="1"/>
</dbReference>
<dbReference type="GO" id="GO:0005576">
    <property type="term" value="C:extracellular region"/>
    <property type="evidence" value="ECO:0007669"/>
    <property type="project" value="UniProtKB-SubCell"/>
</dbReference>
<comment type="subcellular location">
    <subcellularLocation>
        <location evidence="1">Secreted</location>
    </subcellularLocation>
</comment>
<keyword evidence="4" id="KW-0472">Membrane</keyword>
<feature type="transmembrane region" description="Helical" evidence="4">
    <location>
        <begin position="1970"/>
        <end position="1992"/>
    </location>
</feature>
<dbReference type="InterPro" id="IPR050708">
    <property type="entry name" value="T6SS_VgrG/RHS"/>
</dbReference>
<dbReference type="Gene3D" id="2.180.10.10">
    <property type="entry name" value="RHS repeat-associated core"/>
    <property type="match status" value="2"/>
</dbReference>
<keyword evidence="6" id="KW-1185">Reference proteome</keyword>
<proteinExistence type="predicted"/>
<keyword evidence="4" id="KW-1133">Transmembrane helix</keyword>
<evidence type="ECO:0000256" key="4">
    <source>
        <dbReference type="SAM" id="Phobius"/>
    </source>
</evidence>
<evidence type="ECO:0008006" key="7">
    <source>
        <dbReference type="Google" id="ProtNLM"/>
    </source>
</evidence>
<dbReference type="Proteomes" id="UP000290283">
    <property type="component" value="Unassembled WGS sequence"/>
</dbReference>
<feature type="transmembrane region" description="Helical" evidence="4">
    <location>
        <begin position="2004"/>
        <end position="2030"/>
    </location>
</feature>
<gene>
    <name evidence="5" type="ORF">EQG63_11155</name>
</gene>
<evidence type="ECO:0000313" key="6">
    <source>
        <dbReference type="Proteomes" id="UP000290283"/>
    </source>
</evidence>
<dbReference type="InterPro" id="IPR003284">
    <property type="entry name" value="Sal_SpvB"/>
</dbReference>
<evidence type="ECO:0000256" key="3">
    <source>
        <dbReference type="ARBA" id="ARBA00023026"/>
    </source>
</evidence>
<dbReference type="InterPro" id="IPR028994">
    <property type="entry name" value="Integrin_alpha_N"/>
</dbReference>
<dbReference type="GO" id="GO:0005737">
    <property type="term" value="C:cytoplasm"/>
    <property type="evidence" value="ECO:0007669"/>
    <property type="project" value="InterPro"/>
</dbReference>
<organism evidence="5 6">
    <name type="scientific">Flavobacterium amnicola</name>
    <dbReference type="NCBI Taxonomy" id="2506422"/>
    <lineage>
        <taxon>Bacteria</taxon>
        <taxon>Pseudomonadati</taxon>
        <taxon>Bacteroidota</taxon>
        <taxon>Flavobacteriia</taxon>
        <taxon>Flavobacteriales</taxon>
        <taxon>Flavobacteriaceae</taxon>
        <taxon>Flavobacterium</taxon>
    </lineage>
</organism>
<sequence>MKLKLPFAFIFLIINSIYSQKNFHDTQGKLEISTTGQAIYNIPIAMPASLQDVAPQINLIYASGQFGGIAGQGWNINSISTISRIGTRLDIDGFIDGVDYDDNDKLALDGQRLLLVSGTYWADGSIYQTEIKSNFRIELNGTGENIHFIITAPDGAKSWYGLNGAKDLNAYYISRFEDTNGNFINYKYLAVNTYNSLYIDEINFSANTNGLNTPLNTIKFGYKNALRKEKSFIKGQQITKTLILDEIKVASGNSLFRKYKLTHTYDQQLGYEKVASVQEFNGALEGANLIKFDYNNTVSTSIFTETQTQYNTPLTPDNGFVSGDFDGDGFVDLYNNGYIFTEMYQGGNGSSRAINAEGVRSIIPINTLGLNNKLNQFQSIASLENIQEEQITFNVRQINNARTGLIGVYSKTIQLPNYGTCYSNCPWQTCDGSIRNPGISTGRFINSSGKSITGDFNGDGISEILIIRYPEHRQYEFTPDSNANRIPDPSGNCNETYTIGDFPHIVRLLDMNPFSSVTLGTKGYTEITNQQLGLIGLRKDETITADFNGDGKTDVLVLKADKTYRVISFKQLLAAPWVEMEVIGSGTLSHYEKNKPLMLGDFNGDGKVDLITPVALRSPYWTIYNSNPNPNGGEFFQSETHFIEEYLPDTGQPGAGGGDYNLRQIFKNYYVVDTNKDGKSDIAVFRSERIKKEWWQYHNFDVKWTVNTYANNIGNNNAALTFTPDYASITDHYDRNPNIPFAIVANFKQSGANKEIIVARGGLNTVTYVNFTKNVAQDNLLRKVTSNGTNIIDEISYLPMDSVETDYGTFYTSSDQVNYPLADIKRISTNKLVSQLKNTTSGITKYQDFSYNGFIAHMHGLGALGFQKVARSSWYQTSGDKRIWNVTINDPLLRNAVKSSYSILNPTNTFSFDTSFNKINETNYTYSSSLDNGVYNLLIDKISTNDLLSNVLTEKTFTYSPLFNLTENLTTKNYLSSGGSRILQGTTTVDTTYDNDTNPSSYFIGKPTRVITTTSAYSDIFSTEENYIYNGYKLTRTKKKGNTGDNKFLVEDFVYDSLGNILQKTLSTSGITSTLAPRTVEYTYDTSSRFLKTTKDIEGLVSRNLAYHPIYGMVTESENPYGQRSKSEYDNWGKPTKITDYLGKSIVYTYSMQGNNYITKQVGDDGSESIKMTDALGRVIKTGAKNIDNSWSYKSVEYDYLGRKIKESEPFDGASASQWNTTTYDDYSRIISNTSATGLTTTINYNELTTTGSDGVKTTSSTKNANGHVVSVTDNGGMINYTYFANGNLKSSNFENTILTMEYDEFGRKSKLTDPSAGTYTYVYNYYGEMVKETSPKGTTTFEYDAFGKVIQKKIVGHNDADATDITTVYSYDNDTKQIISLSVTNPIDGNSNYRYTYDADKRLISVEENLPEFSYKKTIAYDEYGRVEKEQYDATHFASNKSTTKRVKNTYKNGGHWQTFDDQSSLLLWQTNTVNVKGQVTYVSLGNDLKEYFSYDNYGLPNGQSTVHTTPASNPNEEDVSQQIISLNYNFNAQRALLNNRSSSLFNTEETFTYDNQERLIKWEFAPQTLHDNNFTTSVDGFTSSGLATISTTVGKLRIQQVTTASDGAQKKILSNAKAGTKLELSANITKLTTNKIDIKIIEKNPTDNTVISQSVLATVSNNGVIRTNYTSLQNADIYVEFLKSTTSNDIGNASAFLIDDFLAKKLDSHEQQYDNKGRITQNEVGTYKYSIAKQYQNNSVVLTQQAKVHYTNYPRQEVSYNAFKSPIAIYEEGHRIVSFNYNTFQNRSKMEIQSRNPVERMIPRIKHYSHDGVIEIKHDLNSADVEFITYIGGDSYSAPVVYKSNGTESQFLYLHRDYLGSIIAISNQTGQIIEKRHFDAWGNVYKVANGENSELSNLTVLDRGYTSHEHLMGVGLIHMNGRLYDPMLHRFLQPDNYIQDPHNTQNYNRYGYAFNNPLKYTDPSGEEFFTAIVIGVGIGVATYLLSAIAVEAPITFDAIAQTVIFSCISSGATFGIGSATASIGNFFVRSAVQAVAHGTVQGGLSEVQGGKFCTGFYAGALSSAAASAWSGGNNYTYNQDGSIATSTTAFNGIGGNFAQSSAGTILFGTLAGGAGASLSGGNFWQGAATGAIVSGLNHVMHKGKWIRDLKERFHNINPDAKPEESINSVNEVLKDVDGLSNTYKISGRTPIDVTGQDSGAVLADTAPVDGKLTIKLYSGAFKSYFKLASTLFHEFFHAYQYNVGLVDYAQERFGVGAYYDSFGMPTKSQAWLESKAYDFQMRMGDMSSSVKSQYSMMLKHLK</sequence>
<comment type="caution">
    <text evidence="5">The sequence shown here is derived from an EMBL/GenBank/DDBJ whole genome shotgun (WGS) entry which is preliminary data.</text>
</comment>
<dbReference type="PANTHER" id="PTHR32305">
    <property type="match status" value="1"/>
</dbReference>
<evidence type="ECO:0000256" key="1">
    <source>
        <dbReference type="ARBA" id="ARBA00004613"/>
    </source>
</evidence>
<evidence type="ECO:0000256" key="2">
    <source>
        <dbReference type="ARBA" id="ARBA00022525"/>
    </source>
</evidence>
<protein>
    <recommendedName>
        <fullName evidence="7">RHS repeat-associated core domain-containing protein</fullName>
    </recommendedName>
</protein>
<dbReference type="Pfam" id="PF03534">
    <property type="entry name" value="SpvB"/>
    <property type="match status" value="1"/>
</dbReference>
<dbReference type="NCBIfam" id="TIGR03696">
    <property type="entry name" value="Rhs_assc_core"/>
    <property type="match status" value="1"/>
</dbReference>
<accession>A0A4Q1K154</accession>
<keyword evidence="2" id="KW-0964">Secreted</keyword>
<keyword evidence="4" id="KW-0812">Transmembrane</keyword>